<dbReference type="Gene3D" id="3.30.160.150">
    <property type="entry name" value="Lipoprotein like domain"/>
    <property type="match status" value="1"/>
</dbReference>
<dbReference type="HOGENOM" id="CLU_114082_0_2_7"/>
<dbReference type="InterPro" id="IPR007485">
    <property type="entry name" value="LPS_assembly_LptE"/>
</dbReference>
<name>C0QI74_DESAH</name>
<keyword evidence="2" id="KW-1185">Reference proteome</keyword>
<accession>C0QI74</accession>
<dbReference type="eggNOG" id="COG2980">
    <property type="taxonomic scope" value="Bacteria"/>
</dbReference>
<sequence length="171" mass="18654">MMNDRFVIRGLLALVFILSGCGYTLSNGGTLPGKVTRVAVTMFENQSFESGAETTFTSSLMKELLQKSSAMVVERNGADAVITGTIRSITIAAFTRTADDEVVERQVSAVIDLDMVDANGETLWSVHNFSAKEVFTVTSFNLLDEAAKAEAIERIATRVSERIVDQMRDGF</sequence>
<dbReference type="GO" id="GO:0019867">
    <property type="term" value="C:outer membrane"/>
    <property type="evidence" value="ECO:0007669"/>
    <property type="project" value="InterPro"/>
</dbReference>
<evidence type="ECO:0008006" key="3">
    <source>
        <dbReference type="Google" id="ProtNLM"/>
    </source>
</evidence>
<gene>
    <name evidence="1" type="ordered locus">HRM2_27180</name>
</gene>
<dbReference type="RefSeq" id="WP_015904573.1">
    <property type="nucleotide sequence ID" value="NC_012108.1"/>
</dbReference>
<dbReference type="GO" id="GO:0043165">
    <property type="term" value="P:Gram-negative-bacterium-type cell outer membrane assembly"/>
    <property type="evidence" value="ECO:0007669"/>
    <property type="project" value="InterPro"/>
</dbReference>
<proteinExistence type="predicted"/>
<dbReference type="OrthoDB" id="5419068at2"/>
<organism evidence="1 2">
    <name type="scientific">Desulforapulum autotrophicum (strain ATCC 43914 / DSM 3382 / VKM B-1955 / HRM2)</name>
    <name type="common">Desulfobacterium autotrophicum</name>
    <dbReference type="NCBI Taxonomy" id="177437"/>
    <lineage>
        <taxon>Bacteria</taxon>
        <taxon>Pseudomonadati</taxon>
        <taxon>Thermodesulfobacteriota</taxon>
        <taxon>Desulfobacteria</taxon>
        <taxon>Desulfobacterales</taxon>
        <taxon>Desulfobacteraceae</taxon>
        <taxon>Desulforapulum</taxon>
    </lineage>
</organism>
<dbReference type="Proteomes" id="UP000000442">
    <property type="component" value="Chromosome"/>
</dbReference>
<dbReference type="EMBL" id="CP001087">
    <property type="protein sequence ID" value="ACN15810.1"/>
    <property type="molecule type" value="Genomic_DNA"/>
</dbReference>
<dbReference type="KEGG" id="dat:HRM2_27180"/>
<dbReference type="Pfam" id="PF04390">
    <property type="entry name" value="LptE"/>
    <property type="match status" value="1"/>
</dbReference>
<dbReference type="AlphaFoldDB" id="C0QI74"/>
<evidence type="ECO:0000313" key="1">
    <source>
        <dbReference type="EMBL" id="ACN15810.1"/>
    </source>
</evidence>
<dbReference type="PROSITE" id="PS51257">
    <property type="entry name" value="PROKAR_LIPOPROTEIN"/>
    <property type="match status" value="1"/>
</dbReference>
<evidence type="ECO:0000313" key="2">
    <source>
        <dbReference type="Proteomes" id="UP000000442"/>
    </source>
</evidence>
<dbReference type="STRING" id="177437.HRM2_27180"/>
<protein>
    <recommendedName>
        <fullName evidence="3">Lipoprotein</fullName>
    </recommendedName>
</protein>
<reference evidence="1 2" key="1">
    <citation type="journal article" date="2009" name="Environ. Microbiol.">
        <title>Genome sequence of Desulfobacterium autotrophicum HRM2, a marine sulfate reducer oxidizing organic carbon completely to carbon dioxide.</title>
        <authorList>
            <person name="Strittmatter A.W."/>
            <person name="Liesegang H."/>
            <person name="Rabus R."/>
            <person name="Decker I."/>
            <person name="Amann J."/>
            <person name="Andres S."/>
            <person name="Henne A."/>
            <person name="Fricke W.F."/>
            <person name="Martinez-Arias R."/>
            <person name="Bartels D."/>
            <person name="Goesmann A."/>
            <person name="Krause L."/>
            <person name="Puehler A."/>
            <person name="Klenk H.P."/>
            <person name="Richter M."/>
            <person name="Schuler M."/>
            <person name="Gloeckner F.O."/>
            <person name="Meyerdierks A."/>
            <person name="Gottschalk G."/>
            <person name="Amann R."/>
        </authorList>
    </citation>
    <scope>NUCLEOTIDE SEQUENCE [LARGE SCALE GENOMIC DNA]</scope>
    <source>
        <strain evidence="2">ATCC 43914 / DSM 3382 / HRM2</strain>
    </source>
</reference>